<organism evidence="8 9">
    <name type="scientific">Naumovozyma castellii</name>
    <name type="common">Yeast</name>
    <name type="synonym">Saccharomyces castellii</name>
    <dbReference type="NCBI Taxonomy" id="27288"/>
    <lineage>
        <taxon>Eukaryota</taxon>
        <taxon>Fungi</taxon>
        <taxon>Dikarya</taxon>
        <taxon>Ascomycota</taxon>
        <taxon>Saccharomycotina</taxon>
        <taxon>Saccharomycetes</taxon>
        <taxon>Saccharomycetales</taxon>
        <taxon>Saccharomycetaceae</taxon>
        <taxon>Naumovozyma</taxon>
    </lineage>
</organism>
<dbReference type="PROSITE" id="PS51072">
    <property type="entry name" value="MHD"/>
    <property type="match status" value="1"/>
</dbReference>
<dbReference type="HOGENOM" id="CLU_026996_0_2_1"/>
<dbReference type="GeneID" id="96903915"/>
<evidence type="ECO:0000256" key="1">
    <source>
        <dbReference type="ARBA" id="ARBA00004156"/>
    </source>
</evidence>
<dbReference type="PIRSF" id="PIRSF005992">
    <property type="entry name" value="Clathrin_mu"/>
    <property type="match status" value="1"/>
</dbReference>
<dbReference type="PROSITE" id="PS00990">
    <property type="entry name" value="CLAT_ADAPTOR_M_1"/>
    <property type="match status" value="1"/>
</dbReference>
<keyword evidence="5" id="KW-0968">Cytoplasmic vesicle</keyword>
<dbReference type="GO" id="GO:0043001">
    <property type="term" value="P:Golgi to plasma membrane protein transport"/>
    <property type="evidence" value="ECO:0007669"/>
    <property type="project" value="EnsemblFungi"/>
</dbReference>
<dbReference type="GO" id="GO:0006895">
    <property type="term" value="P:Golgi to endosome transport"/>
    <property type="evidence" value="ECO:0007669"/>
    <property type="project" value="EnsemblFungi"/>
</dbReference>
<dbReference type="InterPro" id="IPR050431">
    <property type="entry name" value="Adaptor_comp_med_subunit"/>
</dbReference>
<dbReference type="PRINTS" id="PR00314">
    <property type="entry name" value="CLATHRINADPT"/>
</dbReference>
<evidence type="ECO:0000256" key="6">
    <source>
        <dbReference type="PIRNR" id="PIRNR005992"/>
    </source>
</evidence>
<feature type="domain" description="MHD" evidence="7">
    <location>
        <begin position="206"/>
        <end position="479"/>
    </location>
</feature>
<dbReference type="EMBL" id="HE576756">
    <property type="protein sequence ID" value="CCC70284.1"/>
    <property type="molecule type" value="Genomic_DNA"/>
</dbReference>
<dbReference type="Gene3D" id="3.30.450.60">
    <property type="match status" value="1"/>
</dbReference>
<dbReference type="eggNOG" id="KOG0937">
    <property type="taxonomic scope" value="Eukaryota"/>
</dbReference>
<dbReference type="GO" id="GO:0030121">
    <property type="term" value="C:AP-1 adaptor complex"/>
    <property type="evidence" value="ECO:0007669"/>
    <property type="project" value="EnsemblFungi"/>
</dbReference>
<dbReference type="Pfam" id="PF01217">
    <property type="entry name" value="Clat_adaptor_s"/>
    <property type="match status" value="1"/>
</dbReference>
<evidence type="ECO:0000256" key="3">
    <source>
        <dbReference type="ARBA" id="ARBA00022927"/>
    </source>
</evidence>
<dbReference type="InterPro" id="IPR011012">
    <property type="entry name" value="Longin-like_dom_sf"/>
</dbReference>
<keyword evidence="3 6" id="KW-0653">Protein transport</keyword>
<dbReference type="InParanoid" id="G0VFL7"/>
<dbReference type="FunFam" id="3.30.450.60:FF:000002">
    <property type="entry name" value="AP-2 complex subunit mu, putative"/>
    <property type="match status" value="1"/>
</dbReference>
<dbReference type="GO" id="GO:0099638">
    <property type="term" value="P:endosome to plasma membrane protein transport"/>
    <property type="evidence" value="ECO:0007669"/>
    <property type="project" value="EnsemblFungi"/>
</dbReference>
<dbReference type="SUPFAM" id="SSF64356">
    <property type="entry name" value="SNARE-like"/>
    <property type="match status" value="1"/>
</dbReference>
<dbReference type="OrthoDB" id="10259133at2759"/>
<dbReference type="OMA" id="KPLIWCD"/>
<dbReference type="InterPro" id="IPR022775">
    <property type="entry name" value="AP_mu_sigma_su"/>
</dbReference>
<proteinExistence type="inferred from homology"/>
<name>G0VFL7_NAUCA</name>
<dbReference type="Pfam" id="PF00928">
    <property type="entry name" value="Adap_comp_sub"/>
    <property type="match status" value="1"/>
</dbReference>
<dbReference type="GO" id="GO:0005768">
    <property type="term" value="C:endosome"/>
    <property type="evidence" value="ECO:0007669"/>
    <property type="project" value="EnsemblFungi"/>
</dbReference>
<evidence type="ECO:0000313" key="8">
    <source>
        <dbReference type="EMBL" id="CCC70284.1"/>
    </source>
</evidence>
<dbReference type="Gene3D" id="2.60.40.1170">
    <property type="entry name" value="Mu homology domain, subdomain B"/>
    <property type="match status" value="2"/>
</dbReference>
<dbReference type="GO" id="GO:0042147">
    <property type="term" value="P:retrograde transport, endosome to Golgi"/>
    <property type="evidence" value="ECO:0007669"/>
    <property type="project" value="EnsemblFungi"/>
</dbReference>
<dbReference type="FunCoup" id="G0VFL7">
    <property type="interactions" value="631"/>
</dbReference>
<evidence type="ECO:0000259" key="7">
    <source>
        <dbReference type="PROSITE" id="PS51072"/>
    </source>
</evidence>
<dbReference type="GO" id="GO:0005829">
    <property type="term" value="C:cytosol"/>
    <property type="evidence" value="ECO:0007669"/>
    <property type="project" value="GOC"/>
</dbReference>
<dbReference type="InterPro" id="IPR001392">
    <property type="entry name" value="Clathrin_mu"/>
</dbReference>
<evidence type="ECO:0000313" key="9">
    <source>
        <dbReference type="Proteomes" id="UP000001640"/>
    </source>
</evidence>
<dbReference type="InterPro" id="IPR036168">
    <property type="entry name" value="AP2_Mu_C_sf"/>
</dbReference>
<comment type="similarity">
    <text evidence="6">Belongs to the adaptor complexes medium subunit family.</text>
</comment>
<reference evidence="8 9" key="1">
    <citation type="journal article" date="2011" name="Proc. Natl. Acad. Sci. U.S.A.">
        <title>Evolutionary erosion of yeast sex chromosomes by mating-type switching accidents.</title>
        <authorList>
            <person name="Gordon J.L."/>
            <person name="Armisen D."/>
            <person name="Proux-Wera E."/>
            <person name="Oheigeartaigh S.S."/>
            <person name="Byrne K.P."/>
            <person name="Wolfe K.H."/>
        </authorList>
    </citation>
    <scope>NUCLEOTIDE SEQUENCE [LARGE SCALE GENOMIC DNA]</scope>
    <source>
        <strain evidence="9">ATCC 76901 / BCRC 22586 / CBS 4309 / NBRC 1992 / NRRL Y-12630</strain>
    </source>
</reference>
<dbReference type="CDD" id="cd09250">
    <property type="entry name" value="AP-1_Mu1_Cterm"/>
    <property type="match status" value="1"/>
</dbReference>
<dbReference type="SUPFAM" id="SSF49447">
    <property type="entry name" value="Second domain of Mu2 adaptin subunit (ap50) of ap2 adaptor"/>
    <property type="match status" value="1"/>
</dbReference>
<dbReference type="PROSITE" id="PS00991">
    <property type="entry name" value="CLAT_ADAPTOR_M_2"/>
    <property type="match status" value="1"/>
</dbReference>
<dbReference type="PANTHER" id="PTHR10529">
    <property type="entry name" value="AP COMPLEX SUBUNIT MU"/>
    <property type="match status" value="1"/>
</dbReference>
<dbReference type="RefSeq" id="XP_003676643.1">
    <property type="nucleotide sequence ID" value="XM_003676595.1"/>
</dbReference>
<dbReference type="KEGG" id="ncs:NCAS_0E02140"/>
<accession>G0VFL7</accession>
<evidence type="ECO:0000256" key="2">
    <source>
        <dbReference type="ARBA" id="ARBA00022448"/>
    </source>
</evidence>
<keyword evidence="2 6" id="KW-0813">Transport</keyword>
<keyword evidence="4" id="KW-0472">Membrane</keyword>
<sequence>MKTRHLKLFNSYVPYQSENPRNLVTNKVISIMASAVYFCDSKGYPLLARRYRDDIPISAIEKFPTLLSDLEEETNLVPPCLSYNGMQYLFIQHNDVYLVAIANSMSANAAQIFAFLYKLVDVLGNYLKTVEEESIRDNFVIIYELLDETMDYGIPQITETKMLKQYITQKSFKLVKAAKKKRNAARPPEALTNSVSWRSADIKYKKNEAFLDIIESINMLMTQKGQILRSEIIGEVKVKSRLSGMPDLKLGINDKGIFSKHMDDDSLNNEGASVASSTTDKKKNNIELEDLKFHQCVRLSKFETEKIITFIPPDGDFELMNYRLSTSIKPLIWCDMNIQVHSQSRIEIHCRAKAQIKKKSTATNVQIIIPVPEDADTPEFKYSHGSIKYVPEKNVIIWKIRSFPGGKEYSMSAQMQLPSIGNIEEHKAKRPVQIKFQIPYFTTSGIQVKYLKINEPKLQYKSYPWVRYITQSGDDYTIRLT</sequence>
<dbReference type="GO" id="GO:0006896">
    <property type="term" value="P:Golgi to vacuole transport"/>
    <property type="evidence" value="ECO:0007669"/>
    <property type="project" value="EnsemblFungi"/>
</dbReference>
<protein>
    <recommendedName>
        <fullName evidence="7">MHD domain-containing protein</fullName>
    </recommendedName>
</protein>
<dbReference type="InterPro" id="IPR028565">
    <property type="entry name" value="MHD"/>
</dbReference>
<evidence type="ECO:0000256" key="5">
    <source>
        <dbReference type="ARBA" id="ARBA00023329"/>
    </source>
</evidence>
<comment type="subcellular location">
    <subcellularLocation>
        <location evidence="1">Cytoplasmic vesicle membrane</location>
    </subcellularLocation>
</comment>
<dbReference type="STRING" id="1064592.G0VFL7"/>
<dbReference type="InterPro" id="IPR018240">
    <property type="entry name" value="Clathrin_mu_CS"/>
</dbReference>
<gene>
    <name evidence="8" type="primary">NCAS0E02140</name>
    <name evidence="8" type="ordered locus">NCAS_0E02140</name>
</gene>
<dbReference type="Proteomes" id="UP000001640">
    <property type="component" value="Chromosome 5"/>
</dbReference>
<reference key="2">
    <citation type="submission" date="2011-08" db="EMBL/GenBank/DDBJ databases">
        <title>Genome sequence of Naumovozyma castellii.</title>
        <authorList>
            <person name="Gordon J.L."/>
            <person name="Armisen D."/>
            <person name="Proux-Wera E."/>
            <person name="OhEigeartaigh S.S."/>
            <person name="Byrne K.P."/>
            <person name="Wolfe K.H."/>
        </authorList>
    </citation>
    <scope>NUCLEOTIDE SEQUENCE</scope>
    <source>
        <strain>Type strain:CBS 4309</strain>
    </source>
</reference>
<keyword evidence="9" id="KW-1185">Reference proteome</keyword>
<dbReference type="AlphaFoldDB" id="G0VFL7"/>
<evidence type="ECO:0000256" key="4">
    <source>
        <dbReference type="ARBA" id="ARBA00023136"/>
    </source>
</evidence>